<keyword evidence="2" id="KW-1185">Reference proteome</keyword>
<name>A0ACA9S6P0_9GLOM</name>
<sequence>PPGQKLCGNYDYVGKGGCREAEEIGKPARQRAETVYPPQNDEAKTILLKKLLLGKNNSRTANTQNQTLTSSETINEQITKKEAELQKIKENKGGNSEEVRKLEQEIQELLSKNQQKNNSTTENSKNPNENKIIAYSIVGFSLVALV</sequence>
<evidence type="ECO:0000313" key="1">
    <source>
        <dbReference type="EMBL" id="CAG8827498.1"/>
    </source>
</evidence>
<feature type="non-terminal residue" evidence="1">
    <location>
        <position position="1"/>
    </location>
</feature>
<accession>A0ACA9S6P0</accession>
<reference evidence="1" key="1">
    <citation type="submission" date="2021-06" db="EMBL/GenBank/DDBJ databases">
        <authorList>
            <person name="Kallberg Y."/>
            <person name="Tangrot J."/>
            <person name="Rosling A."/>
        </authorList>
    </citation>
    <scope>NUCLEOTIDE SEQUENCE</scope>
    <source>
        <strain evidence="1">MA461A</strain>
    </source>
</reference>
<dbReference type="Proteomes" id="UP000789920">
    <property type="component" value="Unassembled WGS sequence"/>
</dbReference>
<protein>
    <submittedName>
        <fullName evidence="1">1533_t:CDS:1</fullName>
    </submittedName>
</protein>
<evidence type="ECO:0000313" key="2">
    <source>
        <dbReference type="Proteomes" id="UP000789920"/>
    </source>
</evidence>
<proteinExistence type="predicted"/>
<comment type="caution">
    <text evidence="1">The sequence shown here is derived from an EMBL/GenBank/DDBJ whole genome shotgun (WGS) entry which is preliminary data.</text>
</comment>
<gene>
    <name evidence="1" type="ORF">RPERSI_LOCUS26991</name>
</gene>
<dbReference type="EMBL" id="CAJVQC010093917">
    <property type="protein sequence ID" value="CAG8827498.1"/>
    <property type="molecule type" value="Genomic_DNA"/>
</dbReference>
<organism evidence="1 2">
    <name type="scientific">Racocetra persica</name>
    <dbReference type="NCBI Taxonomy" id="160502"/>
    <lineage>
        <taxon>Eukaryota</taxon>
        <taxon>Fungi</taxon>
        <taxon>Fungi incertae sedis</taxon>
        <taxon>Mucoromycota</taxon>
        <taxon>Glomeromycotina</taxon>
        <taxon>Glomeromycetes</taxon>
        <taxon>Diversisporales</taxon>
        <taxon>Gigasporaceae</taxon>
        <taxon>Racocetra</taxon>
    </lineage>
</organism>
<feature type="non-terminal residue" evidence="1">
    <location>
        <position position="146"/>
    </location>
</feature>